<dbReference type="Pfam" id="PF05024">
    <property type="entry name" value="Gpi1"/>
    <property type="match status" value="1"/>
</dbReference>
<dbReference type="InterPro" id="IPR007720">
    <property type="entry name" value="PigQ/GPI1"/>
</dbReference>
<evidence type="ECO:0000313" key="3">
    <source>
        <dbReference type="Proteomes" id="UP001498398"/>
    </source>
</evidence>
<gene>
    <name evidence="2" type="primary">gpi1</name>
    <name evidence="2" type="ORF">VKT23_009348</name>
</gene>
<dbReference type="PANTHER" id="PTHR21329:SF3">
    <property type="entry name" value="PHOSPHATIDYLINOSITOL N-ACETYLGLUCOSAMINYLTRANSFERASE SUBUNIT Q"/>
    <property type="match status" value="1"/>
</dbReference>
<keyword evidence="1" id="KW-0472">Membrane</keyword>
<feature type="transmembrane region" description="Helical" evidence="1">
    <location>
        <begin position="354"/>
        <end position="373"/>
    </location>
</feature>
<keyword evidence="1" id="KW-1133">Transmembrane helix</keyword>
<feature type="transmembrane region" description="Helical" evidence="1">
    <location>
        <begin position="385"/>
        <end position="407"/>
    </location>
</feature>
<dbReference type="Proteomes" id="UP001498398">
    <property type="component" value="Unassembled WGS sequence"/>
</dbReference>
<evidence type="ECO:0000256" key="1">
    <source>
        <dbReference type="SAM" id="Phobius"/>
    </source>
</evidence>
<sequence>MTATVFWPLDCKLSGFCYGWSKPAICVAGVIQAQDATEAQKVLDEFAKSPLKNLSKIRNHELVLLGRCEPENTITWMPSVHFDCLKSNYSIIFYHRHAPNSLRFHSLAVSSADESEALAIRSGYVLGGFTRQIRSESDGIDDTVVDQFNAAGSIDALLQPRRPLVRPLMSSAVHNLFWNLLGFIYATVSSVLAAVTRALGVVCNAPVFKFWNAGTSYQVLLKDVSATIQQVDIRTEQANFLVSEVSSLKQRTMPTSVYSMHYTNFFNNVWLILNDLTIGYAFGSFLCDNHLVLANFLSNAVDYILIDWVQWVLRWLDSWPAGLKLNTELSQFYSHTFVDLIAMWGSVLHRGFPYLPAIIYVFGILSSLGGVIGGMTMSISLFSDLLSLCTVHIYVCYVIANTVYARVLSTARSLWNLFRGKRYNVLRNRTDSWEYDTDQLLFGTILFTLLAFLFPTVLAYYSLFALMRLATILIQASLETQLAFMNHFPLFAIMLRVKDPWRLPGGIYFVFKISSAREDPTLIIENQAVPFSAIFFQYVRLWSRLATHYNPLRLLKCVFAGEFLAPIPRYEMRYDKPKAKGMQSR</sequence>
<keyword evidence="3" id="KW-1185">Reference proteome</keyword>
<comment type="caution">
    <text evidence="2">The sequence shown here is derived from an EMBL/GenBank/DDBJ whole genome shotgun (WGS) entry which is preliminary data.</text>
</comment>
<reference evidence="2 3" key="1">
    <citation type="submission" date="2024-01" db="EMBL/GenBank/DDBJ databases">
        <title>A draft genome for the cacao thread blight pathogen Marasmiellus scandens.</title>
        <authorList>
            <person name="Baruah I.K."/>
            <person name="Leung J."/>
            <person name="Bukari Y."/>
            <person name="Amoako-Attah I."/>
            <person name="Meinhardt L.W."/>
            <person name="Bailey B.A."/>
            <person name="Cohen S.P."/>
        </authorList>
    </citation>
    <scope>NUCLEOTIDE SEQUENCE [LARGE SCALE GENOMIC DNA]</scope>
    <source>
        <strain evidence="2 3">GH-19</strain>
    </source>
</reference>
<feature type="transmembrane region" description="Helical" evidence="1">
    <location>
        <begin position="440"/>
        <end position="463"/>
    </location>
</feature>
<dbReference type="PANTHER" id="PTHR21329">
    <property type="entry name" value="PHOSPHATIDYLINOSITOL N-ACETYLGLUCOSAMINYLTRANSFERASE SUBUNIT Q-RELATED"/>
    <property type="match status" value="1"/>
</dbReference>
<protein>
    <submittedName>
        <fullName evidence="2">Pig-Q</fullName>
    </submittedName>
</protein>
<feature type="transmembrane region" description="Helical" evidence="1">
    <location>
        <begin position="176"/>
        <end position="195"/>
    </location>
</feature>
<accession>A0ABR1JF59</accession>
<name>A0ABR1JF59_9AGAR</name>
<evidence type="ECO:0000313" key="2">
    <source>
        <dbReference type="EMBL" id="KAK7460629.1"/>
    </source>
</evidence>
<proteinExistence type="predicted"/>
<dbReference type="EMBL" id="JBANRG010000015">
    <property type="protein sequence ID" value="KAK7460629.1"/>
    <property type="molecule type" value="Genomic_DNA"/>
</dbReference>
<organism evidence="2 3">
    <name type="scientific">Marasmiellus scandens</name>
    <dbReference type="NCBI Taxonomy" id="2682957"/>
    <lineage>
        <taxon>Eukaryota</taxon>
        <taxon>Fungi</taxon>
        <taxon>Dikarya</taxon>
        <taxon>Basidiomycota</taxon>
        <taxon>Agaricomycotina</taxon>
        <taxon>Agaricomycetes</taxon>
        <taxon>Agaricomycetidae</taxon>
        <taxon>Agaricales</taxon>
        <taxon>Marasmiineae</taxon>
        <taxon>Omphalotaceae</taxon>
        <taxon>Marasmiellus</taxon>
    </lineage>
</organism>
<keyword evidence="1" id="KW-0812">Transmembrane</keyword>